<dbReference type="SFLD" id="SFLDS00003">
    <property type="entry name" value="Haloacid_Dehalogenase"/>
    <property type="match status" value="1"/>
</dbReference>
<reference evidence="2 3" key="1">
    <citation type="submission" date="2019-03" db="EMBL/GenBank/DDBJ databases">
        <title>Genomics of glacier-inhabiting Cryobacterium strains.</title>
        <authorList>
            <person name="Liu Q."/>
            <person name="Xin Y.-H."/>
        </authorList>
    </citation>
    <scope>NUCLEOTIDE SEQUENCE [LARGE SCALE GENOMIC DNA]</scope>
    <source>
        <strain evidence="2 3">MDB1-5</strain>
    </source>
</reference>
<accession>A0ABY2ISK2</accession>
<dbReference type="Proteomes" id="UP000297604">
    <property type="component" value="Unassembled WGS sequence"/>
</dbReference>
<comment type="caution">
    <text evidence="2">The sequence shown here is derived from an EMBL/GenBank/DDBJ whole genome shotgun (WGS) entry which is preliminary data.</text>
</comment>
<dbReference type="SUPFAM" id="SSF56784">
    <property type="entry name" value="HAD-like"/>
    <property type="match status" value="1"/>
</dbReference>
<dbReference type="PANTHER" id="PTHR10000">
    <property type="entry name" value="PHOSPHOSERINE PHOSPHATASE"/>
    <property type="match status" value="1"/>
</dbReference>
<organism evidence="2 3">
    <name type="scientific">Cryobacterium glucosi</name>
    <dbReference type="NCBI Taxonomy" id="1259175"/>
    <lineage>
        <taxon>Bacteria</taxon>
        <taxon>Bacillati</taxon>
        <taxon>Actinomycetota</taxon>
        <taxon>Actinomycetes</taxon>
        <taxon>Micrococcales</taxon>
        <taxon>Microbacteriaceae</taxon>
        <taxon>Cryobacterium</taxon>
    </lineage>
</organism>
<dbReference type="PANTHER" id="PTHR10000:SF53">
    <property type="entry name" value="5-AMINO-6-(5-PHOSPHO-D-RIBITYLAMINO)URACIL PHOSPHATASE YBJI-RELATED"/>
    <property type="match status" value="1"/>
</dbReference>
<gene>
    <name evidence="2" type="ORF">E3O46_06345</name>
</gene>
<protein>
    <submittedName>
        <fullName evidence="2">HAD family hydrolase</fullName>
    </submittedName>
</protein>
<dbReference type="EMBL" id="SOFS01000015">
    <property type="protein sequence ID" value="TFC21825.1"/>
    <property type="molecule type" value="Genomic_DNA"/>
</dbReference>
<dbReference type="InterPro" id="IPR023214">
    <property type="entry name" value="HAD_sf"/>
</dbReference>
<proteinExistence type="predicted"/>
<dbReference type="Gene3D" id="3.40.50.1000">
    <property type="entry name" value="HAD superfamily/HAD-like"/>
    <property type="match status" value="1"/>
</dbReference>
<keyword evidence="3" id="KW-1185">Reference proteome</keyword>
<dbReference type="SFLD" id="SFLDG01140">
    <property type="entry name" value="C2.B:_Phosphomannomutase_and_P"/>
    <property type="match status" value="1"/>
</dbReference>
<dbReference type="NCBIfam" id="TIGR01484">
    <property type="entry name" value="HAD-SF-IIB"/>
    <property type="match status" value="1"/>
</dbReference>
<sequence length="320" mass="34213">MVPPRPGAHKGAGQGAGTGCTGPAHCRRSPHPAPSPIMERVTHLQEPADIRLIVSDMDGTLLDDSGRVPDGFWPVLEALLRAGVMFSPASGRQYQTLRETFGEREGLVFIAENGTNVVRDGTSIALEPVVLSVIPAIVEWVRTAAATGSDVGIVVCGVRTAYIERTDAEYFARVKPYYEALAIVDDVLAASSDDEVVKLAIYDFASAEEHTGPSLRGLGLEADVVVSGEHWVDVMRPGVNKGRALIRLQRELGITREQTMAFGDYLNDAEMLDAAGESYAMANAHPSIRARARHLAPSNDDDGVVTSILAAFPGLMLGAR</sequence>
<evidence type="ECO:0000313" key="2">
    <source>
        <dbReference type="EMBL" id="TFC21825.1"/>
    </source>
</evidence>
<feature type="compositionally biased region" description="Gly residues" evidence="1">
    <location>
        <begin position="10"/>
        <end position="20"/>
    </location>
</feature>
<feature type="region of interest" description="Disordered" evidence="1">
    <location>
        <begin position="1"/>
        <end position="36"/>
    </location>
</feature>
<evidence type="ECO:0000256" key="1">
    <source>
        <dbReference type="SAM" id="MobiDB-lite"/>
    </source>
</evidence>
<dbReference type="Gene3D" id="3.30.1240.10">
    <property type="match status" value="1"/>
</dbReference>
<name>A0ABY2ISK2_9MICO</name>
<dbReference type="CDD" id="cd07518">
    <property type="entry name" value="HAD_YbiV-Like"/>
    <property type="match status" value="1"/>
</dbReference>
<dbReference type="InterPro" id="IPR036412">
    <property type="entry name" value="HAD-like_sf"/>
</dbReference>
<evidence type="ECO:0000313" key="3">
    <source>
        <dbReference type="Proteomes" id="UP000297604"/>
    </source>
</evidence>
<dbReference type="InterPro" id="IPR006379">
    <property type="entry name" value="HAD-SF_hydro_IIB"/>
</dbReference>
<dbReference type="GO" id="GO:0016787">
    <property type="term" value="F:hydrolase activity"/>
    <property type="evidence" value="ECO:0007669"/>
    <property type="project" value="UniProtKB-KW"/>
</dbReference>
<dbReference type="Pfam" id="PF08282">
    <property type="entry name" value="Hydrolase_3"/>
    <property type="match status" value="1"/>
</dbReference>
<dbReference type="NCBIfam" id="TIGR00099">
    <property type="entry name" value="Cof-subfamily"/>
    <property type="match status" value="1"/>
</dbReference>
<keyword evidence="2" id="KW-0378">Hydrolase</keyword>
<dbReference type="InterPro" id="IPR000150">
    <property type="entry name" value="Cof"/>
</dbReference>